<dbReference type="AlphaFoldDB" id="A0A6J6BPE3"/>
<gene>
    <name evidence="1" type="ORF">UFOPK1395_01038</name>
</gene>
<evidence type="ECO:0000313" key="1">
    <source>
        <dbReference type="EMBL" id="CAB4540846.1"/>
    </source>
</evidence>
<name>A0A6J6BPE3_9ZZZZ</name>
<reference evidence="1" key="1">
    <citation type="submission" date="2020-05" db="EMBL/GenBank/DDBJ databases">
        <authorList>
            <person name="Chiriac C."/>
            <person name="Salcher M."/>
            <person name="Ghai R."/>
            <person name="Kavagutti S V."/>
        </authorList>
    </citation>
    <scope>NUCLEOTIDE SEQUENCE</scope>
</reference>
<dbReference type="EMBL" id="CAEZSB010000132">
    <property type="protein sequence ID" value="CAB4540846.1"/>
    <property type="molecule type" value="Genomic_DNA"/>
</dbReference>
<proteinExistence type="predicted"/>
<protein>
    <submittedName>
        <fullName evidence="1">Unannotated protein</fullName>
    </submittedName>
</protein>
<organism evidence="1">
    <name type="scientific">freshwater metagenome</name>
    <dbReference type="NCBI Taxonomy" id="449393"/>
    <lineage>
        <taxon>unclassified sequences</taxon>
        <taxon>metagenomes</taxon>
        <taxon>ecological metagenomes</taxon>
    </lineage>
</organism>
<accession>A0A6J6BPE3</accession>
<sequence>MFRIHSLKFIGVVNCELVVAFGLVNTYCQDMRKALRILPPVLALLLVATMAQAATAPKPGSVCSKAGQSITVNKKKYTCVKSGKKLLWNKGVTVAAPKPSATPTVKELKYETELSPINLAAYKEFIKTYKARMTTEVPNVEFIVEPKMDKVLLKQIVDNINVSAKFFAQERPLNVPLKIWIAMSSEFQWIYDNMTEVLPSQLLEGGWLDMKLARSKAEPNGFMGGGAAGDTKSGVATLFFNGSTKANWGDAFWSQVPAHEFTHVVQRYELGNSMGPMLCWVREGNANYYGWLIAGRNSQAAYRNFWLQALSRIPTLAEVPDYQSKSAAYWADFFVQGELKKPNECDPWINYIVGAMAFQYLGGTYGNDAIQSFYMGLKDGWKGVCSYPISSAGVPCESWKIVFKKSFGVTPEQLYPKFGQYIAAEIKWAKGKKVYWNQEALKIAPIPKD</sequence>